<protein>
    <submittedName>
        <fullName evidence="7">Uncharacterized protein</fullName>
    </submittedName>
</protein>
<comment type="subcellular location">
    <subcellularLocation>
        <location evidence="1">Membrane</location>
        <topology evidence="1">Multi-pass membrane protein</topology>
    </subcellularLocation>
</comment>
<dbReference type="PANTHER" id="PTHR11266">
    <property type="entry name" value="PEROXISOMAL MEMBRANE PROTEIN 2, PXMP2 MPV17"/>
    <property type="match status" value="1"/>
</dbReference>
<sequence length="137" mass="15596">MWQGYERALHRRPVPTQMATSAVLWGAGDVLAQRVAEGKTSKDTDKRRIAFYAFGSAAIDRSGWQGFKHKIDKDFLSTYMAELVIWPAFQTFNFVKIPVQHQLLAVNFMTLVDASFLSWARNQENWVSTVTKALSPK</sequence>
<name>A0ABQ7GQP0_DUNSA</name>
<dbReference type="PANTHER" id="PTHR11266:SF17">
    <property type="entry name" value="PROTEIN MPV17"/>
    <property type="match status" value="1"/>
</dbReference>
<dbReference type="Pfam" id="PF04117">
    <property type="entry name" value="Mpv17_PMP22"/>
    <property type="match status" value="1"/>
</dbReference>
<evidence type="ECO:0000256" key="2">
    <source>
        <dbReference type="ARBA" id="ARBA00006824"/>
    </source>
</evidence>
<evidence type="ECO:0000313" key="8">
    <source>
        <dbReference type="Proteomes" id="UP000815325"/>
    </source>
</evidence>
<evidence type="ECO:0000256" key="5">
    <source>
        <dbReference type="ARBA" id="ARBA00023136"/>
    </source>
</evidence>
<organism evidence="7 8">
    <name type="scientific">Dunaliella salina</name>
    <name type="common">Green alga</name>
    <name type="synonym">Protococcus salinus</name>
    <dbReference type="NCBI Taxonomy" id="3046"/>
    <lineage>
        <taxon>Eukaryota</taxon>
        <taxon>Viridiplantae</taxon>
        <taxon>Chlorophyta</taxon>
        <taxon>core chlorophytes</taxon>
        <taxon>Chlorophyceae</taxon>
        <taxon>CS clade</taxon>
        <taxon>Chlamydomonadales</taxon>
        <taxon>Dunaliellaceae</taxon>
        <taxon>Dunaliella</taxon>
    </lineage>
</organism>
<dbReference type="Proteomes" id="UP000815325">
    <property type="component" value="Unassembled WGS sequence"/>
</dbReference>
<dbReference type="InterPro" id="IPR007248">
    <property type="entry name" value="Mpv17_PMP22"/>
</dbReference>
<keyword evidence="8" id="KW-1185">Reference proteome</keyword>
<evidence type="ECO:0000256" key="6">
    <source>
        <dbReference type="RuleBase" id="RU363053"/>
    </source>
</evidence>
<gene>
    <name evidence="7" type="ORF">DUNSADRAFT_5261</name>
</gene>
<proteinExistence type="inferred from homology"/>
<evidence type="ECO:0000256" key="1">
    <source>
        <dbReference type="ARBA" id="ARBA00004141"/>
    </source>
</evidence>
<keyword evidence="5" id="KW-0472">Membrane</keyword>
<keyword evidence="4" id="KW-1133">Transmembrane helix</keyword>
<accession>A0ABQ7GQP0</accession>
<reference evidence="7" key="1">
    <citation type="submission" date="2017-08" db="EMBL/GenBank/DDBJ databases">
        <authorList>
            <person name="Polle J.E."/>
            <person name="Barry K."/>
            <person name="Cushman J."/>
            <person name="Schmutz J."/>
            <person name="Tran D."/>
            <person name="Hathwaick L.T."/>
            <person name="Yim W.C."/>
            <person name="Jenkins J."/>
            <person name="Mckie-Krisberg Z.M."/>
            <person name="Prochnik S."/>
            <person name="Lindquist E."/>
            <person name="Dockter R.B."/>
            <person name="Adam C."/>
            <person name="Molina H."/>
            <person name="Bunkerborg J."/>
            <person name="Jin E."/>
            <person name="Buchheim M."/>
            <person name="Magnuson J."/>
        </authorList>
    </citation>
    <scope>NUCLEOTIDE SEQUENCE</scope>
    <source>
        <strain evidence="7">CCAP 19/18</strain>
    </source>
</reference>
<evidence type="ECO:0000256" key="4">
    <source>
        <dbReference type="ARBA" id="ARBA00022989"/>
    </source>
</evidence>
<evidence type="ECO:0000313" key="7">
    <source>
        <dbReference type="EMBL" id="KAF5836930.1"/>
    </source>
</evidence>
<comment type="similarity">
    <text evidence="2 6">Belongs to the peroxisomal membrane protein PXMP2/4 family.</text>
</comment>
<dbReference type="EMBL" id="MU069637">
    <property type="protein sequence ID" value="KAF5836930.1"/>
    <property type="molecule type" value="Genomic_DNA"/>
</dbReference>
<keyword evidence="3" id="KW-0812">Transmembrane</keyword>
<comment type="caution">
    <text evidence="7">The sequence shown here is derived from an EMBL/GenBank/DDBJ whole genome shotgun (WGS) entry which is preliminary data.</text>
</comment>
<evidence type="ECO:0000256" key="3">
    <source>
        <dbReference type="ARBA" id="ARBA00022692"/>
    </source>
</evidence>